<proteinExistence type="predicted"/>
<organism evidence="1">
    <name type="scientific">Anguilla anguilla</name>
    <name type="common">European freshwater eel</name>
    <name type="synonym">Muraena anguilla</name>
    <dbReference type="NCBI Taxonomy" id="7936"/>
    <lineage>
        <taxon>Eukaryota</taxon>
        <taxon>Metazoa</taxon>
        <taxon>Chordata</taxon>
        <taxon>Craniata</taxon>
        <taxon>Vertebrata</taxon>
        <taxon>Euteleostomi</taxon>
        <taxon>Actinopterygii</taxon>
        <taxon>Neopterygii</taxon>
        <taxon>Teleostei</taxon>
        <taxon>Anguilliformes</taxon>
        <taxon>Anguillidae</taxon>
        <taxon>Anguilla</taxon>
    </lineage>
</organism>
<accession>A0A0E9TA77</accession>
<reference evidence="1" key="2">
    <citation type="journal article" date="2015" name="Fish Shellfish Immunol.">
        <title>Early steps in the European eel (Anguilla anguilla)-Vibrio vulnificus interaction in the gills: Role of the RtxA13 toxin.</title>
        <authorList>
            <person name="Callol A."/>
            <person name="Pajuelo D."/>
            <person name="Ebbesson L."/>
            <person name="Teles M."/>
            <person name="MacKenzie S."/>
            <person name="Amaro C."/>
        </authorList>
    </citation>
    <scope>NUCLEOTIDE SEQUENCE</scope>
</reference>
<dbReference type="AlphaFoldDB" id="A0A0E9TA77"/>
<evidence type="ECO:0000313" key="1">
    <source>
        <dbReference type="EMBL" id="JAH50614.1"/>
    </source>
</evidence>
<sequence length="39" mass="4507">MTECGISRGKQVVWRFLSHKRLSKHFVSPGLVQQKFMGC</sequence>
<name>A0A0E9TA77_ANGAN</name>
<protein>
    <submittedName>
        <fullName evidence="1">Uncharacterized protein</fullName>
    </submittedName>
</protein>
<reference evidence="1" key="1">
    <citation type="submission" date="2014-11" db="EMBL/GenBank/DDBJ databases">
        <authorList>
            <person name="Amaro Gonzalez C."/>
        </authorList>
    </citation>
    <scope>NUCLEOTIDE SEQUENCE</scope>
</reference>
<dbReference type="EMBL" id="GBXM01057963">
    <property type="protein sequence ID" value="JAH50614.1"/>
    <property type="molecule type" value="Transcribed_RNA"/>
</dbReference>